<feature type="chain" id="PRO_5035302166" description="Divinyl chlorophyllide a 8-vinyl-reductase, chloroplastic" evidence="13">
    <location>
        <begin position="19"/>
        <end position="422"/>
    </location>
</feature>
<keyword evidence="6" id="KW-0809">Transit peptide</keyword>
<dbReference type="InterPro" id="IPR044201">
    <property type="entry name" value="DVR-like"/>
</dbReference>
<dbReference type="EMBL" id="JAGTXO010000002">
    <property type="protein sequence ID" value="KAG8469826.1"/>
    <property type="molecule type" value="Genomic_DNA"/>
</dbReference>
<protein>
    <recommendedName>
        <fullName evidence="10">Divinyl chlorophyllide a 8-vinyl-reductase, chloroplastic</fullName>
        <ecNumber evidence="9">1.3.1.75</ecNumber>
    </recommendedName>
</protein>
<keyword evidence="4" id="KW-0934">Plastid</keyword>
<evidence type="ECO:0000256" key="5">
    <source>
        <dbReference type="ARBA" id="ARBA00022857"/>
    </source>
</evidence>
<dbReference type="UniPathway" id="UPA00668"/>
<evidence type="ECO:0000313" key="15">
    <source>
        <dbReference type="EMBL" id="KAG8469826.1"/>
    </source>
</evidence>
<dbReference type="GO" id="GO:0033728">
    <property type="term" value="F:3,8-divinyl protochlorophyllide a 8-vinyl-reductase (NADPH) activity"/>
    <property type="evidence" value="ECO:0007669"/>
    <property type="project" value="UniProtKB-EC"/>
</dbReference>
<name>A0A8J5XIQ6_DIALT</name>
<keyword evidence="13" id="KW-0732">Signal</keyword>
<dbReference type="CDD" id="cd05243">
    <property type="entry name" value="SDR_a5"/>
    <property type="match status" value="1"/>
</dbReference>
<evidence type="ECO:0000256" key="4">
    <source>
        <dbReference type="ARBA" id="ARBA00022640"/>
    </source>
</evidence>
<evidence type="ECO:0000256" key="2">
    <source>
        <dbReference type="ARBA" id="ARBA00005173"/>
    </source>
</evidence>
<evidence type="ECO:0000256" key="11">
    <source>
        <dbReference type="ARBA" id="ARBA00049498"/>
    </source>
</evidence>
<dbReference type="SUPFAM" id="SSF51735">
    <property type="entry name" value="NAD(P)-binding Rossmann-fold domains"/>
    <property type="match status" value="1"/>
</dbReference>
<evidence type="ECO:0000256" key="3">
    <source>
        <dbReference type="ARBA" id="ARBA00022528"/>
    </source>
</evidence>
<evidence type="ECO:0000259" key="14">
    <source>
        <dbReference type="Pfam" id="PF13460"/>
    </source>
</evidence>
<dbReference type="GO" id="GO:0009507">
    <property type="term" value="C:chloroplast"/>
    <property type="evidence" value="ECO:0007669"/>
    <property type="project" value="UniProtKB-SubCell"/>
</dbReference>
<proteinExistence type="predicted"/>
<organism evidence="15 16">
    <name type="scientific">Diacronema lutheri</name>
    <name type="common">Unicellular marine alga</name>
    <name type="synonym">Monochrysis lutheri</name>
    <dbReference type="NCBI Taxonomy" id="2081491"/>
    <lineage>
        <taxon>Eukaryota</taxon>
        <taxon>Haptista</taxon>
        <taxon>Haptophyta</taxon>
        <taxon>Pavlovophyceae</taxon>
        <taxon>Pavlovales</taxon>
        <taxon>Pavlovaceae</taxon>
        <taxon>Diacronema</taxon>
    </lineage>
</organism>
<accession>A0A8J5XIQ6</accession>
<keyword evidence="16" id="KW-1185">Reference proteome</keyword>
<sequence length="422" mass="44407">MGWSATLLVFSCGFATRGAPYRRAVTARARVVAIPALAGTSCTGERVVVVGASGYIGRAVVHNAARRGYDTTAVVRDLRAARLAQTDGVRVVQADVCDQSSLQRRGGPLEPGAADVVICCLASRRGTARDAEAVDYAATMNCVRAAVACGCRHFVLLSAICVRSAERQEPHALHFQDCKLRVEEQLRALAAAGVLSHSIVRPTAFFKSVCNQFERVAEGGRFTYFDLGGGRCIRSNPISERDLAAALVDTIAEPARRNSVWQIGGPNRPLSKIEQGALMAAAAGRPPPATVGVPIGVLHAVVGALELLARLTRAAPVEDAAEIARILRYYATEDMVAVGEGEVYGSDSLVDFYRTVAAEGREYDPYVAIFDSREAVESFGGGASGCSDAGRGSPTSERRARAVDELARGADVAAAAAGSAQN</sequence>
<dbReference type="Gene3D" id="3.40.50.720">
    <property type="entry name" value="NAD(P)-binding Rossmann-like Domain"/>
    <property type="match status" value="1"/>
</dbReference>
<evidence type="ECO:0000256" key="1">
    <source>
        <dbReference type="ARBA" id="ARBA00004229"/>
    </source>
</evidence>
<keyword evidence="5" id="KW-0521">NADP</keyword>
<dbReference type="PANTHER" id="PTHR47378:SF1">
    <property type="entry name" value="DIVINYL CHLOROPHYLLIDE A 8-VINYL-REDUCTASE, CHLOROPLASTIC"/>
    <property type="match status" value="1"/>
</dbReference>
<comment type="pathway">
    <text evidence="2">Porphyrin-containing compound metabolism; chlorophyll biosynthesis.</text>
</comment>
<evidence type="ECO:0000256" key="7">
    <source>
        <dbReference type="ARBA" id="ARBA00023002"/>
    </source>
</evidence>
<dbReference type="InterPro" id="IPR036291">
    <property type="entry name" value="NAD(P)-bd_dom_sf"/>
</dbReference>
<dbReference type="GO" id="GO:0015995">
    <property type="term" value="P:chlorophyll biosynthetic process"/>
    <property type="evidence" value="ECO:0007669"/>
    <property type="project" value="UniProtKB-UniPathway"/>
</dbReference>
<dbReference type="EC" id="1.3.1.75" evidence="9"/>
<evidence type="ECO:0000256" key="13">
    <source>
        <dbReference type="SAM" id="SignalP"/>
    </source>
</evidence>
<gene>
    <name evidence="15" type="ORF">KFE25_006281</name>
</gene>
<evidence type="ECO:0000256" key="8">
    <source>
        <dbReference type="ARBA" id="ARBA00023171"/>
    </source>
</evidence>
<evidence type="ECO:0000256" key="6">
    <source>
        <dbReference type="ARBA" id="ARBA00022946"/>
    </source>
</evidence>
<comment type="caution">
    <text evidence="15">The sequence shown here is derived from an EMBL/GenBank/DDBJ whole genome shotgun (WGS) entry which is preliminary data.</text>
</comment>
<keyword evidence="3" id="KW-0150">Chloroplast</keyword>
<evidence type="ECO:0000256" key="12">
    <source>
        <dbReference type="SAM" id="MobiDB-lite"/>
    </source>
</evidence>
<comment type="subcellular location">
    <subcellularLocation>
        <location evidence="1">Plastid</location>
        <location evidence="1">Chloroplast</location>
    </subcellularLocation>
</comment>
<dbReference type="AlphaFoldDB" id="A0A8J5XIQ6"/>
<evidence type="ECO:0000313" key="16">
    <source>
        <dbReference type="Proteomes" id="UP000751190"/>
    </source>
</evidence>
<dbReference type="Proteomes" id="UP000751190">
    <property type="component" value="Unassembled WGS sequence"/>
</dbReference>
<keyword evidence="8" id="KW-0149">Chlorophyll biosynthesis</keyword>
<reference evidence="15" key="1">
    <citation type="submission" date="2021-05" db="EMBL/GenBank/DDBJ databases">
        <title>The genome of the haptophyte Pavlova lutheri (Diacronema luteri, Pavlovales) - a model for lipid biosynthesis in eukaryotic algae.</title>
        <authorList>
            <person name="Hulatt C.J."/>
            <person name="Posewitz M.C."/>
        </authorList>
    </citation>
    <scope>NUCLEOTIDE SEQUENCE</scope>
    <source>
        <strain evidence="15">NIVA-4/92</strain>
    </source>
</reference>
<evidence type="ECO:0000256" key="9">
    <source>
        <dbReference type="ARBA" id="ARBA00024059"/>
    </source>
</evidence>
<feature type="region of interest" description="Disordered" evidence="12">
    <location>
        <begin position="381"/>
        <end position="401"/>
    </location>
</feature>
<dbReference type="Pfam" id="PF13460">
    <property type="entry name" value="NAD_binding_10"/>
    <property type="match status" value="1"/>
</dbReference>
<comment type="catalytic activity">
    <reaction evidence="11">
        <text>protochlorophyllide a + NADP(+) = 3,8-divinyl protochlorophyllide a + NADPH + H(+)</text>
        <dbReference type="Rhea" id="RHEA:48884"/>
        <dbReference type="ChEBI" id="CHEBI:15378"/>
        <dbReference type="ChEBI" id="CHEBI:57783"/>
        <dbReference type="ChEBI" id="CHEBI:58349"/>
        <dbReference type="ChEBI" id="CHEBI:58632"/>
        <dbReference type="ChEBI" id="CHEBI:83350"/>
        <dbReference type="EC" id="1.3.1.75"/>
    </reaction>
</comment>
<dbReference type="PANTHER" id="PTHR47378">
    <property type="entry name" value="DIVINYL CHLOROPHYLLIDE A 8-VINYL-REDUCTASE, CHLOROPLASTIC"/>
    <property type="match status" value="1"/>
</dbReference>
<keyword evidence="7" id="KW-0560">Oxidoreductase</keyword>
<dbReference type="InterPro" id="IPR016040">
    <property type="entry name" value="NAD(P)-bd_dom"/>
</dbReference>
<dbReference type="OrthoDB" id="419598at2759"/>
<evidence type="ECO:0000256" key="10">
    <source>
        <dbReference type="ARBA" id="ARBA00024089"/>
    </source>
</evidence>
<feature type="domain" description="NAD(P)-binding" evidence="14">
    <location>
        <begin position="51"/>
        <end position="254"/>
    </location>
</feature>
<feature type="signal peptide" evidence="13">
    <location>
        <begin position="1"/>
        <end position="18"/>
    </location>
</feature>